<dbReference type="AlphaFoldDB" id="A0A3B0JV91"/>
<feature type="compositionally biased region" description="Basic and acidic residues" evidence="1">
    <location>
        <begin position="492"/>
        <end position="579"/>
    </location>
</feature>
<gene>
    <name evidence="2" type="ORF">DGUA_6G012239</name>
</gene>
<feature type="compositionally biased region" description="Low complexity" evidence="1">
    <location>
        <begin position="94"/>
        <end position="112"/>
    </location>
</feature>
<feature type="region of interest" description="Disordered" evidence="1">
    <location>
        <begin position="460"/>
        <end position="634"/>
    </location>
</feature>
<organism evidence="2 3">
    <name type="scientific">Drosophila guanche</name>
    <name type="common">Fruit fly</name>
    <dbReference type="NCBI Taxonomy" id="7266"/>
    <lineage>
        <taxon>Eukaryota</taxon>
        <taxon>Metazoa</taxon>
        <taxon>Ecdysozoa</taxon>
        <taxon>Arthropoda</taxon>
        <taxon>Hexapoda</taxon>
        <taxon>Insecta</taxon>
        <taxon>Pterygota</taxon>
        <taxon>Neoptera</taxon>
        <taxon>Endopterygota</taxon>
        <taxon>Diptera</taxon>
        <taxon>Brachycera</taxon>
        <taxon>Muscomorpha</taxon>
        <taxon>Ephydroidea</taxon>
        <taxon>Drosophilidae</taxon>
        <taxon>Drosophila</taxon>
        <taxon>Sophophora</taxon>
    </lineage>
</organism>
<evidence type="ECO:0000313" key="3">
    <source>
        <dbReference type="Proteomes" id="UP000268350"/>
    </source>
</evidence>
<feature type="compositionally biased region" description="Polar residues" evidence="1">
    <location>
        <begin position="268"/>
        <end position="289"/>
    </location>
</feature>
<keyword evidence="3" id="KW-1185">Reference proteome</keyword>
<feature type="compositionally biased region" description="Polar residues" evidence="1">
    <location>
        <begin position="600"/>
        <end position="618"/>
    </location>
</feature>
<dbReference type="Proteomes" id="UP000268350">
    <property type="component" value="Unassembled WGS sequence"/>
</dbReference>
<reference evidence="3" key="1">
    <citation type="submission" date="2018-01" db="EMBL/GenBank/DDBJ databases">
        <authorList>
            <person name="Alioto T."/>
            <person name="Alioto T."/>
        </authorList>
    </citation>
    <scope>NUCLEOTIDE SEQUENCE [LARGE SCALE GENOMIC DNA]</scope>
</reference>
<feature type="compositionally biased region" description="Basic and acidic residues" evidence="1">
    <location>
        <begin position="64"/>
        <end position="75"/>
    </location>
</feature>
<accession>A0A3B0JV91</accession>
<feature type="compositionally biased region" description="Low complexity" evidence="1">
    <location>
        <begin position="13"/>
        <end position="27"/>
    </location>
</feature>
<dbReference type="OMA" id="RANESHN"/>
<evidence type="ECO:0000313" key="2">
    <source>
        <dbReference type="EMBL" id="SPP79400.1"/>
    </source>
</evidence>
<dbReference type="STRING" id="7266.A0A3B0JV91"/>
<feature type="region of interest" description="Disordered" evidence="1">
    <location>
        <begin position="64"/>
        <end position="166"/>
    </location>
</feature>
<feature type="region of interest" description="Disordered" evidence="1">
    <location>
        <begin position="398"/>
        <end position="435"/>
    </location>
</feature>
<feature type="compositionally biased region" description="Basic and acidic residues" evidence="1">
    <location>
        <begin position="319"/>
        <end position="333"/>
    </location>
</feature>
<evidence type="ECO:0000256" key="1">
    <source>
        <dbReference type="SAM" id="MobiDB-lite"/>
    </source>
</evidence>
<feature type="compositionally biased region" description="Polar residues" evidence="1">
    <location>
        <begin position="349"/>
        <end position="358"/>
    </location>
</feature>
<feature type="compositionally biased region" description="Polar residues" evidence="1">
    <location>
        <begin position="77"/>
        <end position="93"/>
    </location>
</feature>
<feature type="region of interest" description="Disordered" evidence="1">
    <location>
        <begin position="261"/>
        <end position="358"/>
    </location>
</feature>
<dbReference type="EMBL" id="OUUW01000004">
    <property type="protein sequence ID" value="SPP79400.1"/>
    <property type="molecule type" value="Genomic_DNA"/>
</dbReference>
<proteinExistence type="predicted"/>
<protein>
    <submittedName>
        <fullName evidence="2">Blast:Accumulation-associated protein</fullName>
    </submittedName>
</protein>
<feature type="compositionally biased region" description="Basic and acidic residues" evidence="1">
    <location>
        <begin position="464"/>
        <end position="485"/>
    </location>
</feature>
<feature type="region of interest" description="Disordered" evidence="1">
    <location>
        <begin position="1"/>
        <end position="28"/>
    </location>
</feature>
<sequence length="909" mass="101002">MDDEIKCEHNPTSSVGSEGSPSSAVPENKTIYSSNHAAVTESKAFFMVDSVKCATCGTCIREADDAKKIDEEPRKSPPQTAPSKGKSPTSRVLNTTGAPAAAAATKNSNTNNQDNSRKSFSKTKKIKGTEKFPGNMDANDETNKRHDASLKIKDKPIENSQNYNSIKPTTNSQDDCCLCEVKEVKPTENSHDDEPSKNSQGDLCMCEMEAMERRAAQSTQPDVSHCIMFCTRTRGFESHSMKCECGSGTRVEVGQGNSQAKDWHKSKAQSQESFSGLNRHTSWPTNQGNGAAKIVKQPSRVSTQSGTEIVHNAPLGRNLADKSGKTKKLERDPPLSSSSSAGLLVVRKSPSTVAKQSKTSKTFKQICPKCKGPTGELCTRHTHSRKCHECLPSAQICDGPPEPVNVPENTNSQVHSRRGSPIFDENQCPNERPAKSKCRKKSEIKTCCLCAGLEAKRQGASNCRGDREAHNSSRANESHNSRGESKMQNCKRGREAHNSRRASETHHSRRASEILHSRRASETRNSRRASETHHSRRASEVLHSRRASETRNSRRASETHHSRRASESHRSRKTNEARGTHRYRSVSDSSSPHKYESRTTETCVCTSSPKNSRRNNNYSERHREKYGRNSSTSSSDLMVRQNACRDYKCKRKCRECADASTMTPRETHSRRGSKLMGGSRSSSPANICGICPKAKTCDHKCSLSTQTSRLLMDFQNANIKATQTKRTNRVRSLRRKPGTQYTCCCCAPQIQTFKRDRTPQIDRCHRLAATQSSSSEFIRAPQSRSTGAFPSLHQFRSADALSRDKMVYTDSGNESDLGVIIDHMQKAVIVCACDSSNLDRTLRELLPKEVGCPTRMKCRKRKRPKCDRFASPPFVLNPMPRSQPHDYVNTCCYPVDKRSYSVGCGGCCW</sequence>
<name>A0A3B0JV91_DROGU</name>
<feature type="compositionally biased region" description="Basic and acidic residues" evidence="1">
    <location>
        <begin position="141"/>
        <end position="157"/>
    </location>
</feature>